<sequence length="185" mass="20470">MLMAPLLTVTGAAPTPPPSRAPLNTRGCHLTQYKSLSPGELQAFKKAQNALERTPLLKTWRCSSPLFPLSWDLRHLQVWERPVALEAELALTLKVLETVDKSALGTLLDQPLHTLSHIRSELLACTPAQPTAGPQARGRLHRWLHRLQEAEKKESQSCLAVSVTSNLFRLLTRDLKCVASGDQCV</sequence>
<dbReference type="RefSeq" id="XP_004710368.2">
    <property type="nucleotide sequence ID" value="XM_004710311.2"/>
</dbReference>
<gene>
    <name evidence="9" type="primary">LOC101664677</name>
</gene>
<name>A0ABM0IXX2_ECHTE</name>
<dbReference type="PANTHER" id="PTHR31943:SF1">
    <property type="entry name" value="INTERFERON LAMBDA-2-RELATED"/>
    <property type="match status" value="1"/>
</dbReference>
<keyword evidence="4" id="KW-0964">Secreted</keyword>
<dbReference type="Proteomes" id="UP000694863">
    <property type="component" value="Unplaced"/>
</dbReference>
<dbReference type="Gene3D" id="1.20.1250.60">
    <property type="entry name" value="Interferon lambda"/>
    <property type="match status" value="1"/>
</dbReference>
<dbReference type="PANTHER" id="PTHR31943">
    <property type="entry name" value="INTERLEUKIN-28 AND 29"/>
    <property type="match status" value="1"/>
</dbReference>
<evidence type="ECO:0000313" key="8">
    <source>
        <dbReference type="Proteomes" id="UP000694863"/>
    </source>
</evidence>
<dbReference type="InterPro" id="IPR038326">
    <property type="entry name" value="IFN-lambda_sf"/>
</dbReference>
<keyword evidence="3" id="KW-0202">Cytokine</keyword>
<keyword evidence="8" id="KW-1185">Reference proteome</keyword>
<dbReference type="InterPro" id="IPR029177">
    <property type="entry name" value="INF_lambda"/>
</dbReference>
<organism evidence="8 9">
    <name type="scientific">Echinops telfairi</name>
    <name type="common">Lesser hedgehog tenrec</name>
    <dbReference type="NCBI Taxonomy" id="9371"/>
    <lineage>
        <taxon>Eukaryota</taxon>
        <taxon>Metazoa</taxon>
        <taxon>Chordata</taxon>
        <taxon>Craniata</taxon>
        <taxon>Vertebrata</taxon>
        <taxon>Euteleostomi</taxon>
        <taxon>Mammalia</taxon>
        <taxon>Eutheria</taxon>
        <taxon>Afrotheria</taxon>
        <taxon>Tenrecidae</taxon>
        <taxon>Tenrecinae</taxon>
        <taxon>Echinops</taxon>
    </lineage>
</organism>
<dbReference type="GeneID" id="101664677"/>
<keyword evidence="6" id="KW-0051">Antiviral defense</keyword>
<proteinExistence type="inferred from homology"/>
<evidence type="ECO:0000256" key="5">
    <source>
        <dbReference type="ARBA" id="ARBA00022729"/>
    </source>
</evidence>
<evidence type="ECO:0000256" key="1">
    <source>
        <dbReference type="ARBA" id="ARBA00004613"/>
    </source>
</evidence>
<evidence type="ECO:0000256" key="4">
    <source>
        <dbReference type="ARBA" id="ARBA00022525"/>
    </source>
</evidence>
<feature type="region of interest" description="Disordered" evidence="7">
    <location>
        <begin position="1"/>
        <end position="21"/>
    </location>
</feature>
<accession>A0ABM0IXX2</accession>
<evidence type="ECO:0000256" key="7">
    <source>
        <dbReference type="SAM" id="MobiDB-lite"/>
    </source>
</evidence>
<reference evidence="9" key="1">
    <citation type="submission" date="2025-08" db="UniProtKB">
        <authorList>
            <consortium name="RefSeq"/>
        </authorList>
    </citation>
    <scope>IDENTIFICATION</scope>
</reference>
<evidence type="ECO:0000313" key="9">
    <source>
        <dbReference type="RefSeq" id="XP_004710368.2"/>
    </source>
</evidence>
<keyword evidence="5" id="KW-0732">Signal</keyword>
<evidence type="ECO:0000256" key="3">
    <source>
        <dbReference type="ARBA" id="ARBA00022514"/>
    </source>
</evidence>
<comment type="similarity">
    <text evidence="2">Belongs to the lambda interferon family.</text>
</comment>
<dbReference type="Pfam" id="PF15177">
    <property type="entry name" value="IL28A"/>
    <property type="match status" value="1"/>
</dbReference>
<protein>
    <submittedName>
        <fullName evidence="9">Interferon lambda-3-like</fullName>
    </submittedName>
</protein>
<evidence type="ECO:0000256" key="2">
    <source>
        <dbReference type="ARBA" id="ARBA00008717"/>
    </source>
</evidence>
<evidence type="ECO:0000256" key="6">
    <source>
        <dbReference type="ARBA" id="ARBA00023118"/>
    </source>
</evidence>
<comment type="subcellular location">
    <subcellularLocation>
        <location evidence="1">Secreted</location>
    </subcellularLocation>
</comment>